<dbReference type="InterPro" id="IPR049362">
    <property type="entry name" value="TTI1_rpt"/>
</dbReference>
<dbReference type="InterPro" id="IPR052587">
    <property type="entry name" value="TELO2-interacting_protein_1"/>
</dbReference>
<dbReference type="InterPro" id="IPR057567">
    <property type="entry name" value="TPR_TTI1_C"/>
</dbReference>
<evidence type="ECO:0000313" key="3">
    <source>
        <dbReference type="EMBL" id="VVC45406.1"/>
    </source>
</evidence>
<feature type="domain" description="TTI1 C-terminal TPR" evidence="2">
    <location>
        <begin position="706"/>
        <end position="970"/>
    </location>
</feature>
<dbReference type="Pfam" id="PF21547">
    <property type="entry name" value="TTI1"/>
    <property type="match status" value="1"/>
</dbReference>
<dbReference type="EMBL" id="CABPRJ010002401">
    <property type="protein sequence ID" value="VVC45406.1"/>
    <property type="molecule type" value="Genomic_DNA"/>
</dbReference>
<dbReference type="Pfam" id="PF24173">
    <property type="entry name" value="TPR_TTI1_N"/>
    <property type="match status" value="1"/>
</dbReference>
<evidence type="ECO:0000259" key="1">
    <source>
        <dbReference type="Pfam" id="PF24173"/>
    </source>
</evidence>
<reference evidence="3 4" key="1">
    <citation type="submission" date="2019-08" db="EMBL/GenBank/DDBJ databases">
        <authorList>
            <person name="Alioto T."/>
            <person name="Alioto T."/>
            <person name="Gomez Garrido J."/>
        </authorList>
    </citation>
    <scope>NUCLEOTIDE SEQUENCE [LARGE SCALE GENOMIC DNA]</scope>
</reference>
<dbReference type="InterPro" id="IPR057566">
    <property type="entry name" value="TPR_TTI1_N"/>
</dbReference>
<evidence type="ECO:0000313" key="4">
    <source>
        <dbReference type="Proteomes" id="UP000325440"/>
    </source>
</evidence>
<dbReference type="InterPro" id="IPR016024">
    <property type="entry name" value="ARM-type_fold"/>
</dbReference>
<dbReference type="Pfam" id="PF24181">
    <property type="entry name" value="TPR_TTI1_C"/>
    <property type="match status" value="1"/>
</dbReference>
<keyword evidence="4" id="KW-1185">Reference proteome</keyword>
<dbReference type="SUPFAM" id="SSF48371">
    <property type="entry name" value="ARM repeat"/>
    <property type="match status" value="1"/>
</dbReference>
<dbReference type="PANTHER" id="PTHR18460">
    <property type="entry name" value="TEL2 INTERACTING PROTEIN 1 TTI1 FAMILY MEMBER"/>
    <property type="match status" value="1"/>
</dbReference>
<dbReference type="GO" id="GO:0005737">
    <property type="term" value="C:cytoplasm"/>
    <property type="evidence" value="ECO:0007669"/>
    <property type="project" value="TreeGrafter"/>
</dbReference>
<sequence>MLSSDKEDFHEAFKILKPVCDAFITDPNNANTALFKNALNVAPKYGVEQLHQYVLMPIEIHFKLSTSTNCTLNVLDVLQTLLKKISIKIWATFLRLYTLLMNKISDKNNPSKVMSISEDIKLSIIITMNLLIKKSDIIVLNEMYSDADPTNVGYLVYICTRIVREEKMNILRVEAIKCIEIVSSIWNKNVDFNIRIQITKSLTKFVPGILSICTFVVDATDIQHHSITVAALSLWSTIFSLLVCDDNVIEECNPYLGESILKNENNTKKQLNDWIQENSDKFNIVTSYMIKTREHKHWRVRLQLVSSCDVLLNKCIRSMKSSIINVIETIVILSDDEQFEVNKIANESVNKLHKIFDGQNKKSLIELLKESFYTLLSRIPRFIRTSSYIQQKVELSLLSGYIKLFGKDHFVRIIHSSAHLDRLITVLIQILELEYKTITLLEESSIRDINSIPQFTMEMSLNVPWKQLLHFNDNSALIKIENICKLIGLYGGSDAIGRYLMDLFDSKIMYRREITLLLNIMLSENDGECHYSVVKDVIDLYLEHNIWYLPTNVCKSSNISIAEAQKNVLQICLMTEGLAQLVSSLHVTKQDLCLMQCLYPILERVGSEIGPISLAGQGAIALLVQTGRYNNPIDLVTKNSDYLSHHFTTKLWSLSEYPEVLNALKVMMNVNNSDDLLQSFHTIVTDVLVQSCDVHRTDDLHSFMKVFHVFVTCVRKWQHKICLSTTESIKNEKPANNCVLESILEYHRFMTTDFKDETWESVNDSSIPIENIEDIDEENKKSLPPYIQMVISIMERVLHFLPSKHHFLPLQILNEGLHVLSNYENQLLPIVHKIWSPLCTKFNNNIEDIIFREAFNVLCTMALTAKNFIRSRSLKQVLPTILQRLTSSARESRNILKGSVYFTSHKYKLQYTILSGLGDFVINVTFIEKDMFNILNTVANYLDKNQPIELQDKCKEFYTKLYIHHSDFIWIYLQSLAIDEYEYKSENERLPSIKVYGSSTFKRNNVLKNVTELNEKFKHIS</sequence>
<dbReference type="Pfam" id="PF24176">
    <property type="entry name" value="TPR_TTI1_2nd"/>
    <property type="match status" value="1"/>
</dbReference>
<dbReference type="AlphaFoldDB" id="A0A5E4NKD6"/>
<dbReference type="Proteomes" id="UP000325440">
    <property type="component" value="Unassembled WGS sequence"/>
</dbReference>
<evidence type="ECO:0000259" key="2">
    <source>
        <dbReference type="Pfam" id="PF24181"/>
    </source>
</evidence>
<dbReference type="OrthoDB" id="49511at2759"/>
<feature type="domain" description="TTI1 N-terminal TPR" evidence="1">
    <location>
        <begin position="13"/>
        <end position="337"/>
    </location>
</feature>
<proteinExistence type="predicted"/>
<protein>
    <submittedName>
        <fullName evidence="3">Armadillo-type fold,Armadillo-like helical</fullName>
    </submittedName>
</protein>
<organism evidence="3 4">
    <name type="scientific">Cinara cedri</name>
    <dbReference type="NCBI Taxonomy" id="506608"/>
    <lineage>
        <taxon>Eukaryota</taxon>
        <taxon>Metazoa</taxon>
        <taxon>Ecdysozoa</taxon>
        <taxon>Arthropoda</taxon>
        <taxon>Hexapoda</taxon>
        <taxon>Insecta</taxon>
        <taxon>Pterygota</taxon>
        <taxon>Neoptera</taxon>
        <taxon>Paraneoptera</taxon>
        <taxon>Hemiptera</taxon>
        <taxon>Sternorrhyncha</taxon>
        <taxon>Aphidomorpha</taxon>
        <taxon>Aphidoidea</taxon>
        <taxon>Aphididae</taxon>
        <taxon>Lachninae</taxon>
        <taxon>Cinara</taxon>
    </lineage>
</organism>
<dbReference type="PANTHER" id="PTHR18460:SF3">
    <property type="entry name" value="TELO2-INTERACTING PROTEIN 1 HOMOLOG"/>
    <property type="match status" value="1"/>
</dbReference>
<gene>
    <name evidence="3" type="ORF">CINCED_3A002913</name>
</gene>
<name>A0A5E4NKD6_9HEMI</name>
<accession>A0A5E4NKD6</accession>